<accession>A0AAD6S5H1</accession>
<sequence>MENDWTRFNAKDVFDDTLIYTAWLASPPDWLAQAGHIFSRLQITSHLEDYFLVHWVEFRITIGNTKEDASPGYLFLCPTSDFQTGSSSFKWPDCPAYWSLDPSGLDHLSTEEATRLGFPSLQLTTEIEGASWDTSVYAGLRQFHRAKGFDPDSQDLARHLGCPLYELSRDKDPPFAHVGELSEDNEDCFDGGTDEEDMSKSGAEDRNGQVEACSRLQDVSRSDRSVSYADMQPVEATPDSADLEANSEPQIFNDRGTGGNFICRFFCGLQQGLETEIENVDTGAISPFLV</sequence>
<dbReference type="AlphaFoldDB" id="A0AAD6S5H1"/>
<name>A0AAD6S5H1_9AGAR</name>
<reference evidence="2" key="1">
    <citation type="submission" date="2023-03" db="EMBL/GenBank/DDBJ databases">
        <title>Massive genome expansion in bonnet fungi (Mycena s.s.) driven by repeated elements and novel gene families across ecological guilds.</title>
        <authorList>
            <consortium name="Lawrence Berkeley National Laboratory"/>
            <person name="Harder C.B."/>
            <person name="Miyauchi S."/>
            <person name="Viragh M."/>
            <person name="Kuo A."/>
            <person name="Thoen E."/>
            <person name="Andreopoulos B."/>
            <person name="Lu D."/>
            <person name="Skrede I."/>
            <person name="Drula E."/>
            <person name="Henrissat B."/>
            <person name="Morin E."/>
            <person name="Kohler A."/>
            <person name="Barry K."/>
            <person name="LaButti K."/>
            <person name="Morin E."/>
            <person name="Salamov A."/>
            <person name="Lipzen A."/>
            <person name="Mereny Z."/>
            <person name="Hegedus B."/>
            <person name="Baldrian P."/>
            <person name="Stursova M."/>
            <person name="Weitz H."/>
            <person name="Taylor A."/>
            <person name="Grigoriev I.V."/>
            <person name="Nagy L.G."/>
            <person name="Martin F."/>
            <person name="Kauserud H."/>
        </authorList>
    </citation>
    <scope>NUCLEOTIDE SEQUENCE</scope>
    <source>
        <strain evidence="2">CBHHK200</strain>
    </source>
</reference>
<evidence type="ECO:0000313" key="3">
    <source>
        <dbReference type="Proteomes" id="UP001218188"/>
    </source>
</evidence>
<feature type="compositionally biased region" description="Acidic residues" evidence="1">
    <location>
        <begin position="181"/>
        <end position="197"/>
    </location>
</feature>
<dbReference type="Proteomes" id="UP001218188">
    <property type="component" value="Unassembled WGS sequence"/>
</dbReference>
<evidence type="ECO:0000313" key="2">
    <source>
        <dbReference type="EMBL" id="KAJ7020823.1"/>
    </source>
</evidence>
<feature type="region of interest" description="Disordered" evidence="1">
    <location>
        <begin position="173"/>
        <end position="208"/>
    </location>
</feature>
<organism evidence="2 3">
    <name type="scientific">Mycena alexandri</name>
    <dbReference type="NCBI Taxonomy" id="1745969"/>
    <lineage>
        <taxon>Eukaryota</taxon>
        <taxon>Fungi</taxon>
        <taxon>Dikarya</taxon>
        <taxon>Basidiomycota</taxon>
        <taxon>Agaricomycotina</taxon>
        <taxon>Agaricomycetes</taxon>
        <taxon>Agaricomycetidae</taxon>
        <taxon>Agaricales</taxon>
        <taxon>Marasmiineae</taxon>
        <taxon>Mycenaceae</taxon>
        <taxon>Mycena</taxon>
    </lineage>
</organism>
<dbReference type="EMBL" id="JARJCM010000249">
    <property type="protein sequence ID" value="KAJ7020823.1"/>
    <property type="molecule type" value="Genomic_DNA"/>
</dbReference>
<protein>
    <submittedName>
        <fullName evidence="2">Uncharacterized protein</fullName>
    </submittedName>
</protein>
<comment type="caution">
    <text evidence="2">The sequence shown here is derived from an EMBL/GenBank/DDBJ whole genome shotgun (WGS) entry which is preliminary data.</text>
</comment>
<evidence type="ECO:0000256" key="1">
    <source>
        <dbReference type="SAM" id="MobiDB-lite"/>
    </source>
</evidence>
<keyword evidence="3" id="KW-1185">Reference proteome</keyword>
<proteinExistence type="predicted"/>
<gene>
    <name evidence="2" type="ORF">C8F04DRAFT_277304</name>
</gene>
<feature type="compositionally biased region" description="Basic and acidic residues" evidence="1">
    <location>
        <begin position="198"/>
        <end position="208"/>
    </location>
</feature>